<dbReference type="RefSeq" id="XP_064768846.1">
    <property type="nucleotide sequence ID" value="XM_064909647.1"/>
</dbReference>
<organism evidence="2 3">
    <name type="scientific">Myxozyma melibiosi</name>
    <dbReference type="NCBI Taxonomy" id="54550"/>
    <lineage>
        <taxon>Eukaryota</taxon>
        <taxon>Fungi</taxon>
        <taxon>Dikarya</taxon>
        <taxon>Ascomycota</taxon>
        <taxon>Saccharomycotina</taxon>
        <taxon>Lipomycetes</taxon>
        <taxon>Lipomycetales</taxon>
        <taxon>Lipomycetaceae</taxon>
        <taxon>Myxozyma</taxon>
    </lineage>
</organism>
<evidence type="ECO:0000313" key="3">
    <source>
        <dbReference type="Proteomes" id="UP001498771"/>
    </source>
</evidence>
<gene>
    <name evidence="2" type="ORF">BZA70DRAFT_143168</name>
</gene>
<name>A0ABR1F9I2_9ASCO</name>
<feature type="compositionally biased region" description="Acidic residues" evidence="1">
    <location>
        <begin position="18"/>
        <end position="27"/>
    </location>
</feature>
<keyword evidence="3" id="KW-1185">Reference proteome</keyword>
<proteinExistence type="predicted"/>
<evidence type="ECO:0000256" key="1">
    <source>
        <dbReference type="SAM" id="MobiDB-lite"/>
    </source>
</evidence>
<feature type="compositionally biased region" description="Basic and acidic residues" evidence="1">
    <location>
        <begin position="1"/>
        <end position="17"/>
    </location>
</feature>
<dbReference type="PANTHER" id="PTHR13379:SF0">
    <property type="entry name" value="UPF0415 PROTEIN C7ORF25"/>
    <property type="match status" value="1"/>
</dbReference>
<reference evidence="2 3" key="1">
    <citation type="submission" date="2024-03" db="EMBL/GenBank/DDBJ databases">
        <title>Genome-scale model development and genomic sequencing of the oleaginous clade Lipomyces.</title>
        <authorList>
            <consortium name="Lawrence Berkeley National Laboratory"/>
            <person name="Czajka J.J."/>
            <person name="Han Y."/>
            <person name="Kim J."/>
            <person name="Mondo S.J."/>
            <person name="Hofstad B.A."/>
            <person name="Robles A."/>
            <person name="Haridas S."/>
            <person name="Riley R."/>
            <person name="LaButti K."/>
            <person name="Pangilinan J."/>
            <person name="Andreopoulos W."/>
            <person name="Lipzen A."/>
            <person name="Yan J."/>
            <person name="Wang M."/>
            <person name="Ng V."/>
            <person name="Grigoriev I.V."/>
            <person name="Spatafora J.W."/>
            <person name="Magnuson J.K."/>
            <person name="Baker S.E."/>
            <person name="Pomraning K.R."/>
        </authorList>
    </citation>
    <scope>NUCLEOTIDE SEQUENCE [LARGE SCALE GENOMIC DNA]</scope>
    <source>
        <strain evidence="2 3">Phaff 52-87</strain>
    </source>
</reference>
<feature type="region of interest" description="Disordered" evidence="1">
    <location>
        <begin position="1"/>
        <end position="27"/>
    </location>
</feature>
<accession>A0ABR1F9I2</accession>
<comment type="caution">
    <text evidence="2">The sequence shown here is derived from an EMBL/GenBank/DDBJ whole genome shotgun (WGS) entry which is preliminary data.</text>
</comment>
<dbReference type="EMBL" id="JBBJBU010000004">
    <property type="protein sequence ID" value="KAK7205813.1"/>
    <property type="molecule type" value="Genomic_DNA"/>
</dbReference>
<dbReference type="GeneID" id="90035159"/>
<protein>
    <recommendedName>
        <fullName evidence="4">DUF1308 domain-containing protein</fullName>
    </recommendedName>
</protein>
<evidence type="ECO:0000313" key="2">
    <source>
        <dbReference type="EMBL" id="KAK7205813.1"/>
    </source>
</evidence>
<sequence length="546" mass="61247">MGDREQGKLEEGIRLEEPENGCAEDTDDLSSKIRALEMDESPIIESFGQVLDKVQNLYKKVSSVYDGLNSLIEGSFHDGDCDDGRPVWTRGPNFLRAFRSQVRKEQSALQALWKEVKSLPTPELEERLLHRIRSTNLPHLEAVWNVFEHGGYSGVVSLGSGIKPESSGGYAGDLTAAYGESVVKISRVTVSQLKREIATIMLELADDEQQMSVEEIVSMTEVFRAVEKVVLDVKGSEYCHDALADSEGFLPRLLRPQRSMERAVTLLVYNIGEQDLLGVDGEIVRNFVSVISSSLKIDVRLFGDHTLSFENDRSAKEIIAAIMKEDHHHFLTQVPPMLNFDVTGGFCLISDITNLTPEEATRKLDWQRDNPPPSTSAPDELYQKSANAFQFLRNQIEAERQHRVLHHVLRPLVEGGERTLICSRQVRQKLIDMADRMGSAEEKRRARLIFLDIDARDGFTSSCGEWLDSIPKLRVIGPEVDQEKISSPNEAWIEEGVLRVALDYSRQTEKSVMHVTGNFKVAKQLAKKLEGSGWLIVNSRSLAGGF</sequence>
<dbReference type="Proteomes" id="UP001498771">
    <property type="component" value="Unassembled WGS sequence"/>
</dbReference>
<dbReference type="PANTHER" id="PTHR13379">
    <property type="entry name" value="UNCHARACTERIZED DUF1308"/>
    <property type="match status" value="1"/>
</dbReference>
<evidence type="ECO:0008006" key="4">
    <source>
        <dbReference type="Google" id="ProtNLM"/>
    </source>
</evidence>